<keyword evidence="1" id="KW-0812">Transmembrane</keyword>
<gene>
    <name evidence="2" type="ORF">D3H65_20945</name>
</gene>
<keyword evidence="1" id="KW-0472">Membrane</keyword>
<feature type="transmembrane region" description="Helical" evidence="1">
    <location>
        <begin position="6"/>
        <end position="23"/>
    </location>
</feature>
<accession>A0A3B7MSS9</accession>
<evidence type="ECO:0000313" key="2">
    <source>
        <dbReference type="EMBL" id="AXY76309.1"/>
    </source>
</evidence>
<organism evidence="2 3">
    <name type="scientific">Paraflavitalea soli</name>
    <dbReference type="NCBI Taxonomy" id="2315862"/>
    <lineage>
        <taxon>Bacteria</taxon>
        <taxon>Pseudomonadati</taxon>
        <taxon>Bacteroidota</taxon>
        <taxon>Chitinophagia</taxon>
        <taxon>Chitinophagales</taxon>
        <taxon>Chitinophagaceae</taxon>
        <taxon>Paraflavitalea</taxon>
    </lineage>
</organism>
<dbReference type="EMBL" id="CP032157">
    <property type="protein sequence ID" value="AXY76309.1"/>
    <property type="molecule type" value="Genomic_DNA"/>
</dbReference>
<protein>
    <submittedName>
        <fullName evidence="2">Zinc metallopeptidase</fullName>
    </submittedName>
</protein>
<dbReference type="PANTHER" id="PTHR36434:SF1">
    <property type="entry name" value="MEMBRANE PROTEASE YUGP-RELATED"/>
    <property type="match status" value="1"/>
</dbReference>
<evidence type="ECO:0000313" key="3">
    <source>
        <dbReference type="Proteomes" id="UP000263900"/>
    </source>
</evidence>
<dbReference type="OrthoDB" id="9784298at2"/>
<feature type="transmembrane region" description="Helical" evidence="1">
    <location>
        <begin position="201"/>
        <end position="223"/>
    </location>
</feature>
<dbReference type="Proteomes" id="UP000263900">
    <property type="component" value="Chromosome"/>
</dbReference>
<dbReference type="Pfam" id="PF04298">
    <property type="entry name" value="Zn_peptidase_2"/>
    <property type="match status" value="1"/>
</dbReference>
<keyword evidence="3" id="KW-1185">Reference proteome</keyword>
<feature type="transmembrane region" description="Helical" evidence="1">
    <location>
        <begin position="146"/>
        <end position="167"/>
    </location>
</feature>
<dbReference type="KEGG" id="pseg:D3H65_20945"/>
<evidence type="ECO:0000256" key="1">
    <source>
        <dbReference type="SAM" id="Phobius"/>
    </source>
</evidence>
<reference evidence="2 3" key="1">
    <citation type="submission" date="2018-09" db="EMBL/GenBank/DDBJ databases">
        <title>Genome sequencing of strain 6GH32-13.</title>
        <authorList>
            <person name="Weon H.-Y."/>
            <person name="Heo J."/>
            <person name="Kwon S.-W."/>
        </authorList>
    </citation>
    <scope>NUCLEOTIDE SEQUENCE [LARGE SCALE GENOMIC DNA]</scope>
    <source>
        <strain evidence="2 3">5GH32-13</strain>
    </source>
</reference>
<sequence length="230" mass="24775">MTPSILIVSLIFLGISMLVSGVLKSKFTAYSRVPLSAGLTGGQVAQKMLRDNGIYDVKVVSVDGFLSDHYNPATKTVNLSPDVYNGVSIAAAAVAAHECGHAVQHATAYQWLTLRSRLVPVVQFSSGIVQWILLAGVLLINAFPALLLGGIILFGLTTLFSIITLPVEFDASNRALAWLNRTNVTNRVEYPQAKDALKWAALTYVVAALASIATLVQYIMIFLGGNRQRN</sequence>
<feature type="transmembrane region" description="Helical" evidence="1">
    <location>
        <begin position="118"/>
        <end position="140"/>
    </location>
</feature>
<name>A0A3B7MSS9_9BACT</name>
<dbReference type="RefSeq" id="WP_119052186.1">
    <property type="nucleotide sequence ID" value="NZ_CP032157.1"/>
</dbReference>
<keyword evidence="1" id="KW-1133">Transmembrane helix</keyword>
<dbReference type="PANTHER" id="PTHR36434">
    <property type="entry name" value="MEMBRANE PROTEASE YUGP-RELATED"/>
    <property type="match status" value="1"/>
</dbReference>
<proteinExistence type="predicted"/>
<dbReference type="AlphaFoldDB" id="A0A3B7MSS9"/>
<dbReference type="InterPro" id="IPR007395">
    <property type="entry name" value="Zn_peptidase_2"/>
</dbReference>